<sequence>MMSIFFSCQLANNFIIDINCLQDSTELASFISIISMYKISRLVFFKLNPSQELL</sequence>
<evidence type="ECO:0000313" key="1">
    <source>
        <dbReference type="EMBL" id="KAI0501489.1"/>
    </source>
</evidence>
<dbReference type="AlphaFoldDB" id="A0A8T3AYQ0"/>
<evidence type="ECO:0000313" key="2">
    <source>
        <dbReference type="Proteomes" id="UP000829196"/>
    </source>
</evidence>
<keyword evidence="2" id="KW-1185">Reference proteome</keyword>
<comment type="caution">
    <text evidence="1">The sequence shown here is derived from an EMBL/GenBank/DDBJ whole genome shotgun (WGS) entry which is preliminary data.</text>
</comment>
<organism evidence="1 2">
    <name type="scientific">Dendrobium nobile</name>
    <name type="common">Orchid</name>
    <dbReference type="NCBI Taxonomy" id="94219"/>
    <lineage>
        <taxon>Eukaryota</taxon>
        <taxon>Viridiplantae</taxon>
        <taxon>Streptophyta</taxon>
        <taxon>Embryophyta</taxon>
        <taxon>Tracheophyta</taxon>
        <taxon>Spermatophyta</taxon>
        <taxon>Magnoliopsida</taxon>
        <taxon>Liliopsida</taxon>
        <taxon>Asparagales</taxon>
        <taxon>Orchidaceae</taxon>
        <taxon>Epidendroideae</taxon>
        <taxon>Malaxideae</taxon>
        <taxon>Dendrobiinae</taxon>
        <taxon>Dendrobium</taxon>
    </lineage>
</organism>
<name>A0A8T3AYQ0_DENNO</name>
<protein>
    <submittedName>
        <fullName evidence="1">Uncharacterized protein</fullName>
    </submittedName>
</protein>
<gene>
    <name evidence="1" type="ORF">KFK09_016434</name>
</gene>
<accession>A0A8T3AYQ0</accession>
<dbReference type="EMBL" id="JAGYWB010000012">
    <property type="protein sequence ID" value="KAI0501489.1"/>
    <property type="molecule type" value="Genomic_DNA"/>
</dbReference>
<dbReference type="Proteomes" id="UP000829196">
    <property type="component" value="Unassembled WGS sequence"/>
</dbReference>
<proteinExistence type="predicted"/>
<reference evidence="1" key="1">
    <citation type="journal article" date="2022" name="Front. Genet.">
        <title>Chromosome-Scale Assembly of the Dendrobium nobile Genome Provides Insights Into the Molecular Mechanism of the Biosynthesis of the Medicinal Active Ingredient of Dendrobium.</title>
        <authorList>
            <person name="Xu Q."/>
            <person name="Niu S.-C."/>
            <person name="Li K.-L."/>
            <person name="Zheng P.-J."/>
            <person name="Zhang X.-J."/>
            <person name="Jia Y."/>
            <person name="Liu Y."/>
            <person name="Niu Y.-X."/>
            <person name="Yu L.-H."/>
            <person name="Chen D.-F."/>
            <person name="Zhang G.-Q."/>
        </authorList>
    </citation>
    <scope>NUCLEOTIDE SEQUENCE</scope>
    <source>
        <tissue evidence="1">Leaf</tissue>
    </source>
</reference>